<dbReference type="InterPro" id="IPR046350">
    <property type="entry name" value="Cystatin_sf"/>
</dbReference>
<keyword evidence="6" id="KW-1185">Reference proteome</keyword>
<protein>
    <recommendedName>
        <fullName evidence="3">Cysteine proteinase inhibitor</fullName>
    </recommendedName>
</protein>
<accession>A0A6A1WUL9</accession>
<evidence type="ECO:0000256" key="2">
    <source>
        <dbReference type="ARBA" id="ARBA00022704"/>
    </source>
</evidence>
<feature type="domain" description="Cystatin" evidence="4">
    <location>
        <begin position="23"/>
        <end position="133"/>
    </location>
</feature>
<evidence type="ECO:0000259" key="4">
    <source>
        <dbReference type="SMART" id="SM00043"/>
    </source>
</evidence>
<dbReference type="SMART" id="SM00043">
    <property type="entry name" value="CY"/>
    <property type="match status" value="1"/>
</dbReference>
<keyword evidence="1 3" id="KW-0646">Protease inhibitor</keyword>
<evidence type="ECO:0000256" key="1">
    <source>
        <dbReference type="ARBA" id="ARBA00022690"/>
    </source>
</evidence>
<dbReference type="PANTHER" id="PTHR11413">
    <property type="entry name" value="CYSTATIN FAMILY MEMBER"/>
    <property type="match status" value="1"/>
</dbReference>
<dbReference type="InterPro" id="IPR000010">
    <property type="entry name" value="Cystatin_dom"/>
</dbReference>
<organism evidence="5 6">
    <name type="scientific">Morella rubra</name>
    <name type="common">Chinese bayberry</name>
    <dbReference type="NCBI Taxonomy" id="262757"/>
    <lineage>
        <taxon>Eukaryota</taxon>
        <taxon>Viridiplantae</taxon>
        <taxon>Streptophyta</taxon>
        <taxon>Embryophyta</taxon>
        <taxon>Tracheophyta</taxon>
        <taxon>Spermatophyta</taxon>
        <taxon>Magnoliopsida</taxon>
        <taxon>eudicotyledons</taxon>
        <taxon>Gunneridae</taxon>
        <taxon>Pentapetalae</taxon>
        <taxon>rosids</taxon>
        <taxon>fabids</taxon>
        <taxon>Fagales</taxon>
        <taxon>Myricaceae</taxon>
        <taxon>Morella</taxon>
    </lineage>
</organism>
<sequence>MATLGGITTEVTGNRCSPEIDNLASFAVEENKITPEIDSLARFAVEEHNKKSNAVLQFVKVMSAVLQNAVLHFGKVVGSRRSPHLLNNGNMVGGDVYCLTLEASDGGKKKIYEAQVWKKPWLNFKALKEFKLKSDAPSGSRA</sequence>
<dbReference type="PANTHER" id="PTHR11413:SF116">
    <property type="entry name" value="MULTICYSTATIN"/>
    <property type="match status" value="1"/>
</dbReference>
<dbReference type="Pfam" id="PF00031">
    <property type="entry name" value="Cystatin"/>
    <property type="match status" value="1"/>
</dbReference>
<evidence type="ECO:0000313" key="5">
    <source>
        <dbReference type="EMBL" id="KAB1227427.1"/>
    </source>
</evidence>
<dbReference type="AlphaFoldDB" id="A0A6A1WUL9"/>
<dbReference type="SUPFAM" id="SSF54403">
    <property type="entry name" value="Cystatin/monellin"/>
    <property type="match status" value="1"/>
</dbReference>
<dbReference type="Proteomes" id="UP000516437">
    <property type="component" value="Chromosome 1"/>
</dbReference>
<dbReference type="InterPro" id="IPR027214">
    <property type="entry name" value="Cystatin"/>
</dbReference>
<comment type="caution">
    <text evidence="5">The sequence shown here is derived from an EMBL/GenBank/DDBJ whole genome shotgun (WGS) entry which is preliminary data.</text>
</comment>
<dbReference type="CDD" id="cd00042">
    <property type="entry name" value="CY"/>
    <property type="match status" value="1"/>
</dbReference>
<gene>
    <name evidence="5" type="ORF">CJ030_MR1G007358</name>
</gene>
<proteinExistence type="inferred from homology"/>
<dbReference type="Gene3D" id="3.10.450.10">
    <property type="match status" value="1"/>
</dbReference>
<evidence type="ECO:0000256" key="3">
    <source>
        <dbReference type="RuleBase" id="RU362130"/>
    </source>
</evidence>
<name>A0A6A1WUL9_9ROSI</name>
<reference evidence="5 6" key="1">
    <citation type="journal article" date="2019" name="Plant Biotechnol. J.">
        <title>The red bayberry genome and genetic basis of sex determination.</title>
        <authorList>
            <person name="Jia H.M."/>
            <person name="Jia H.J."/>
            <person name="Cai Q.L."/>
            <person name="Wang Y."/>
            <person name="Zhao H.B."/>
            <person name="Yang W.F."/>
            <person name="Wang G.Y."/>
            <person name="Li Y.H."/>
            <person name="Zhan D.L."/>
            <person name="Shen Y.T."/>
            <person name="Niu Q.F."/>
            <person name="Chang L."/>
            <person name="Qiu J."/>
            <person name="Zhao L."/>
            <person name="Xie H.B."/>
            <person name="Fu W.Y."/>
            <person name="Jin J."/>
            <person name="Li X.W."/>
            <person name="Jiao Y."/>
            <person name="Zhou C.C."/>
            <person name="Tu T."/>
            <person name="Chai C.Y."/>
            <person name="Gao J.L."/>
            <person name="Fan L.J."/>
            <person name="van de Weg E."/>
            <person name="Wang J.Y."/>
            <person name="Gao Z.S."/>
        </authorList>
    </citation>
    <scope>NUCLEOTIDE SEQUENCE [LARGE SCALE GENOMIC DNA]</scope>
    <source>
        <tissue evidence="5">Leaves</tissue>
    </source>
</reference>
<dbReference type="GO" id="GO:0004869">
    <property type="term" value="F:cysteine-type endopeptidase inhibitor activity"/>
    <property type="evidence" value="ECO:0007669"/>
    <property type="project" value="UniProtKB-KW"/>
</dbReference>
<dbReference type="OrthoDB" id="1908104at2759"/>
<evidence type="ECO:0000313" key="6">
    <source>
        <dbReference type="Proteomes" id="UP000516437"/>
    </source>
</evidence>
<dbReference type="Pfam" id="PF16845">
    <property type="entry name" value="SQAPI"/>
    <property type="match status" value="1"/>
</dbReference>
<dbReference type="EMBL" id="RXIC02000019">
    <property type="protein sequence ID" value="KAB1227427.1"/>
    <property type="molecule type" value="Genomic_DNA"/>
</dbReference>
<comment type="similarity">
    <text evidence="3">Belongs to the cystatin family. Phytocystatin subfamily.</text>
</comment>
<keyword evidence="2 3" id="KW-0789">Thiol protease inhibitor</keyword>